<proteinExistence type="inferred from homology"/>
<dbReference type="GO" id="GO:0016020">
    <property type="term" value="C:membrane"/>
    <property type="evidence" value="ECO:0007669"/>
    <property type="project" value="TreeGrafter"/>
</dbReference>
<evidence type="ECO:0000313" key="5">
    <source>
        <dbReference type="Proteomes" id="UP000606935"/>
    </source>
</evidence>
<dbReference type="PANTHER" id="PTHR44196:SF1">
    <property type="entry name" value="DEHYDROGENASE_REDUCTASE SDR FAMILY MEMBER 7B"/>
    <property type="match status" value="1"/>
</dbReference>
<gene>
    <name evidence="4" type="primary">dltE</name>
    <name evidence="4" type="ORF">GCM10010982_38140</name>
</gene>
<dbReference type="InterPro" id="IPR002347">
    <property type="entry name" value="SDR_fam"/>
</dbReference>
<comment type="similarity">
    <text evidence="1 3">Belongs to the short-chain dehydrogenases/reductases (SDR) family.</text>
</comment>
<dbReference type="PANTHER" id="PTHR44196">
    <property type="entry name" value="DEHYDROGENASE/REDUCTASE SDR FAMILY MEMBER 7B"/>
    <property type="match status" value="1"/>
</dbReference>
<comment type="caution">
    <text evidence="4">The sequence shown here is derived from an EMBL/GenBank/DDBJ whole genome shotgun (WGS) entry which is preliminary data.</text>
</comment>
<dbReference type="InterPro" id="IPR020904">
    <property type="entry name" value="Sc_DH/Rdtase_CS"/>
</dbReference>
<evidence type="ECO:0000256" key="1">
    <source>
        <dbReference type="ARBA" id="ARBA00006484"/>
    </source>
</evidence>
<keyword evidence="5" id="KW-1185">Reference proteome</keyword>
<organism evidence="4 5">
    <name type="scientific">Bowmanella pacifica</name>
    <dbReference type="NCBI Taxonomy" id="502051"/>
    <lineage>
        <taxon>Bacteria</taxon>
        <taxon>Pseudomonadati</taxon>
        <taxon>Pseudomonadota</taxon>
        <taxon>Gammaproteobacteria</taxon>
        <taxon>Alteromonadales</taxon>
        <taxon>Alteromonadaceae</taxon>
        <taxon>Bowmanella</taxon>
    </lineage>
</organism>
<dbReference type="Gene3D" id="3.40.50.720">
    <property type="entry name" value="NAD(P)-binding Rossmann-like Domain"/>
    <property type="match status" value="1"/>
</dbReference>
<dbReference type="SUPFAM" id="SSF51735">
    <property type="entry name" value="NAD(P)-binding Rossmann-fold domains"/>
    <property type="match status" value="1"/>
</dbReference>
<dbReference type="PRINTS" id="PR00080">
    <property type="entry name" value="SDRFAMILY"/>
</dbReference>
<name>A0A918DM18_9ALTE</name>
<reference evidence="4" key="1">
    <citation type="journal article" date="2014" name="Int. J. Syst. Evol. Microbiol.">
        <title>Complete genome sequence of Corynebacterium casei LMG S-19264T (=DSM 44701T), isolated from a smear-ripened cheese.</title>
        <authorList>
            <consortium name="US DOE Joint Genome Institute (JGI-PGF)"/>
            <person name="Walter F."/>
            <person name="Albersmeier A."/>
            <person name="Kalinowski J."/>
            <person name="Ruckert C."/>
        </authorList>
    </citation>
    <scope>NUCLEOTIDE SEQUENCE</scope>
    <source>
        <strain evidence="4">CGMCC 1.7086</strain>
    </source>
</reference>
<dbReference type="PRINTS" id="PR00081">
    <property type="entry name" value="GDHRDH"/>
</dbReference>
<accession>A0A918DM18</accession>
<evidence type="ECO:0000313" key="4">
    <source>
        <dbReference type="EMBL" id="GGO74696.1"/>
    </source>
</evidence>
<reference evidence="4" key="2">
    <citation type="submission" date="2020-09" db="EMBL/GenBank/DDBJ databases">
        <authorList>
            <person name="Sun Q."/>
            <person name="Zhou Y."/>
        </authorList>
    </citation>
    <scope>NUCLEOTIDE SEQUENCE</scope>
    <source>
        <strain evidence="4">CGMCC 1.7086</strain>
    </source>
</reference>
<dbReference type="Pfam" id="PF00106">
    <property type="entry name" value="adh_short"/>
    <property type="match status" value="1"/>
</dbReference>
<dbReference type="Proteomes" id="UP000606935">
    <property type="component" value="Unassembled WGS sequence"/>
</dbReference>
<dbReference type="PROSITE" id="PS00061">
    <property type="entry name" value="ADH_SHORT"/>
    <property type="match status" value="1"/>
</dbReference>
<dbReference type="AlphaFoldDB" id="A0A918DM18"/>
<keyword evidence="2" id="KW-0560">Oxidoreductase</keyword>
<dbReference type="RefSeq" id="WP_188699045.1">
    <property type="nucleotide sequence ID" value="NZ_BMLS01000009.1"/>
</dbReference>
<dbReference type="EMBL" id="BMLS01000009">
    <property type="protein sequence ID" value="GGO74696.1"/>
    <property type="molecule type" value="Genomic_DNA"/>
</dbReference>
<evidence type="ECO:0000256" key="2">
    <source>
        <dbReference type="ARBA" id="ARBA00023002"/>
    </source>
</evidence>
<dbReference type="GO" id="GO:0016491">
    <property type="term" value="F:oxidoreductase activity"/>
    <property type="evidence" value="ECO:0007669"/>
    <property type="project" value="UniProtKB-KW"/>
</dbReference>
<evidence type="ECO:0000256" key="3">
    <source>
        <dbReference type="RuleBase" id="RU000363"/>
    </source>
</evidence>
<dbReference type="InterPro" id="IPR036291">
    <property type="entry name" value="NAD(P)-bd_dom_sf"/>
</dbReference>
<sequence length="243" mass="26391">MLSNKTLLITGATSGIGYELVRQLAPHNHILAIARDEAKLVALTQRFAGIQTYSADLSDQQVFPSLCQSILSDYPKIDVLINNAAVQFTPRLLDDDFCYASIAQEVTLNFTAVCALSYLLLPALLQSGKPSYILNINSGLALAPKTQSAVYCASKAALNSFSQSLGYQLEHTQVSVLQAFLPLVDTPMTQGRGNNKLSVQQAAQAIIHGLELGKRQHDIGKVKLLRLLLRIAPALARHLMKGH</sequence>
<protein>
    <submittedName>
        <fullName evidence="4">Oxidoreductase DltE</fullName>
    </submittedName>
</protein>